<dbReference type="SUPFAM" id="SSF49464">
    <property type="entry name" value="Carboxypeptidase regulatory domain-like"/>
    <property type="match status" value="1"/>
</dbReference>
<evidence type="ECO:0000256" key="1">
    <source>
        <dbReference type="ARBA" id="ARBA00004442"/>
    </source>
</evidence>
<keyword evidence="5" id="KW-0732">Signal</keyword>
<evidence type="ECO:0000313" key="8">
    <source>
        <dbReference type="EMBL" id="AYL98419.1"/>
    </source>
</evidence>
<dbReference type="SUPFAM" id="SSF56935">
    <property type="entry name" value="Porins"/>
    <property type="match status" value="1"/>
</dbReference>
<feature type="domain" description="TonB-dependent receptor plug" evidence="7">
    <location>
        <begin position="153"/>
        <end position="240"/>
    </location>
</feature>
<dbReference type="KEGG" id="muh:HYN43_025440"/>
<keyword evidence="2 4" id="KW-0472">Membrane</keyword>
<sequence>MPYYYVLNLFTKFNRCLLLVAFVAMLPAYAGAVTVNNVSTVTETADGGKIAGKVVDEKGETIPGATVKIVGQSIGAQTSIDGSFSLSVKPGVYTLEFSFVSYQTKRITEVVVKNNEVTTLSVSLKPSKNELKEVVITSSYRKSSVEGVYTRQKNAAGITNGISSEQIAKTPDANLGQSLKRISGLSTFDNKYVIVRGISERYNVATLDGTPLPSTDYSRRNFSFDVIPSEMIESVTVYKTVTPDLPVGFAGGMVQINTRDIPTKNFINFSIGTGFNDQSTGKDLISTKRGKYDYFGFDDGTRKMAGYFAVTQGTVDPANPKPFTDDDIAFSRQFTNNWRLYKYKAQPNQNYTLTFGQSFPLKNADNKIGYIASINYRNTQTITDIVNQRGDFNLGVNDNYPQFDATHPSGYGKVYNFNTTYGGLLNIGFKSKNHSIGLRNTYTRIFSNPLTDLFGYRDDEPNAVFDPAYAPTTERILTEPDFLGLLQNKLQGEHKFGKVKWNWDASRTNINRKRKDMLRREMTNLAQRYGSYFVDYVSKDAVNVFPLSRQTFNLSETDYNWSTSLQRTFGKADYASLVKVGYIGISKKQTNDFVTAYLRAGTDADIGSDFIKKLIIEDAHNNPENFSNDKLVYQVYPFGLSSYSGSSNSHTFYAMVDQKIGPKVRFVGGLRAENFKLGLANDGFSSANKLLNTTDSLIPTFVDKKWEFLPSGNLTYSVNDQLNLRASYSQSIVRPEFNERSLASNYNSELLADVTGNLVVSTKTTSYDIRAEWFPGVGEIISLGAFYKYLDKPLELVQQSTTLYYYNNGKWAKDYGIEAEVRKRLGFINDNLPILDKITVFGNATYIRSRVLGLKFDKLAPVPDRPGFLMLTYKESLQTRPLYGQTPFLLNAGVGYDGDIFGLNIVHNHTGRKFYILTNDLNTNEFEGAYDQTDVQLSANIWKKKGKIRFNVANLFNSVDFYYDNQRSYENIDPNGPELGKKLKSGYSDNFEKDDNVTFSRKVGRTFTVSLNYSF</sequence>
<keyword evidence="9" id="KW-1185">Reference proteome</keyword>
<dbReference type="OrthoDB" id="9768470at2"/>
<dbReference type="GO" id="GO:0009279">
    <property type="term" value="C:cell outer membrane"/>
    <property type="evidence" value="ECO:0007669"/>
    <property type="project" value="UniProtKB-SubCell"/>
</dbReference>
<name>A0A494VVL9_9SPHI</name>
<dbReference type="InterPro" id="IPR008969">
    <property type="entry name" value="CarboxyPept-like_regulatory"/>
</dbReference>
<feature type="domain" description="TonB-dependent receptor-like beta-barrel" evidence="6">
    <location>
        <begin position="549"/>
        <end position="955"/>
    </location>
</feature>
<feature type="chain" id="PRO_5019747784" evidence="5">
    <location>
        <begin position="33"/>
        <end position="1015"/>
    </location>
</feature>
<dbReference type="PANTHER" id="PTHR40980:SF4">
    <property type="entry name" value="TONB-DEPENDENT RECEPTOR-LIKE BETA-BARREL DOMAIN-CONTAINING PROTEIN"/>
    <property type="match status" value="1"/>
</dbReference>
<dbReference type="Gene3D" id="2.40.170.20">
    <property type="entry name" value="TonB-dependent receptor, beta-barrel domain"/>
    <property type="match status" value="1"/>
</dbReference>
<dbReference type="Pfam" id="PF00593">
    <property type="entry name" value="TonB_dep_Rec_b-barrel"/>
    <property type="match status" value="1"/>
</dbReference>
<proteinExistence type="inferred from homology"/>
<dbReference type="InterPro" id="IPR012910">
    <property type="entry name" value="Plug_dom"/>
</dbReference>
<keyword evidence="8" id="KW-0675">Receptor</keyword>
<dbReference type="InterPro" id="IPR037066">
    <property type="entry name" value="Plug_dom_sf"/>
</dbReference>
<dbReference type="EMBL" id="CP032869">
    <property type="protein sequence ID" value="AYL98419.1"/>
    <property type="molecule type" value="Genomic_DNA"/>
</dbReference>
<organism evidence="8 9">
    <name type="scientific">Mucilaginibacter celer</name>
    <dbReference type="NCBI Taxonomy" id="2305508"/>
    <lineage>
        <taxon>Bacteria</taxon>
        <taxon>Pseudomonadati</taxon>
        <taxon>Bacteroidota</taxon>
        <taxon>Sphingobacteriia</taxon>
        <taxon>Sphingobacteriales</taxon>
        <taxon>Sphingobacteriaceae</taxon>
        <taxon>Mucilaginibacter</taxon>
    </lineage>
</organism>
<evidence type="ECO:0000256" key="4">
    <source>
        <dbReference type="RuleBase" id="RU003357"/>
    </source>
</evidence>
<keyword evidence="3" id="KW-0998">Cell outer membrane</keyword>
<dbReference type="InterPro" id="IPR000531">
    <property type="entry name" value="Beta-barrel_TonB"/>
</dbReference>
<evidence type="ECO:0000256" key="5">
    <source>
        <dbReference type="SAM" id="SignalP"/>
    </source>
</evidence>
<dbReference type="AlphaFoldDB" id="A0A494VVL9"/>
<dbReference type="Proteomes" id="UP000270046">
    <property type="component" value="Chromosome"/>
</dbReference>
<dbReference type="Pfam" id="PF07715">
    <property type="entry name" value="Plug"/>
    <property type="match status" value="1"/>
</dbReference>
<dbReference type="InterPro" id="IPR036942">
    <property type="entry name" value="Beta-barrel_TonB_sf"/>
</dbReference>
<evidence type="ECO:0000313" key="9">
    <source>
        <dbReference type="Proteomes" id="UP000270046"/>
    </source>
</evidence>
<comment type="subcellular location">
    <subcellularLocation>
        <location evidence="1 4">Cell outer membrane</location>
    </subcellularLocation>
</comment>
<evidence type="ECO:0000259" key="6">
    <source>
        <dbReference type="Pfam" id="PF00593"/>
    </source>
</evidence>
<dbReference type="Pfam" id="PF13715">
    <property type="entry name" value="CarbopepD_reg_2"/>
    <property type="match status" value="1"/>
</dbReference>
<feature type="signal peptide" evidence="5">
    <location>
        <begin position="1"/>
        <end position="32"/>
    </location>
</feature>
<dbReference type="Gene3D" id="2.60.40.1120">
    <property type="entry name" value="Carboxypeptidase-like, regulatory domain"/>
    <property type="match status" value="1"/>
</dbReference>
<protein>
    <submittedName>
        <fullName evidence="8">TonB-dependent receptor</fullName>
    </submittedName>
</protein>
<dbReference type="Gene3D" id="2.170.130.10">
    <property type="entry name" value="TonB-dependent receptor, plug domain"/>
    <property type="match status" value="1"/>
</dbReference>
<comment type="similarity">
    <text evidence="4">Belongs to the TonB-dependent receptor family.</text>
</comment>
<accession>A0A494VVL9</accession>
<reference evidence="8 9" key="1">
    <citation type="submission" date="2018-10" db="EMBL/GenBank/DDBJ databases">
        <title>Genome sequencing of Mucilaginibacter sp. HYN0043.</title>
        <authorList>
            <person name="Kim M."/>
            <person name="Yi H."/>
        </authorList>
    </citation>
    <scope>NUCLEOTIDE SEQUENCE [LARGE SCALE GENOMIC DNA]</scope>
    <source>
        <strain evidence="8 9">HYN0043</strain>
    </source>
</reference>
<dbReference type="PANTHER" id="PTHR40980">
    <property type="entry name" value="PLUG DOMAIN-CONTAINING PROTEIN"/>
    <property type="match status" value="1"/>
</dbReference>
<evidence type="ECO:0000256" key="2">
    <source>
        <dbReference type="ARBA" id="ARBA00023136"/>
    </source>
</evidence>
<gene>
    <name evidence="8" type="ORF">HYN43_025440</name>
</gene>
<keyword evidence="4" id="KW-0798">TonB box</keyword>
<evidence type="ECO:0000259" key="7">
    <source>
        <dbReference type="Pfam" id="PF07715"/>
    </source>
</evidence>
<evidence type="ECO:0000256" key="3">
    <source>
        <dbReference type="ARBA" id="ARBA00023237"/>
    </source>
</evidence>